<evidence type="ECO:0000256" key="13">
    <source>
        <dbReference type="SAM" id="SignalP"/>
    </source>
</evidence>
<dbReference type="PROSITE" id="PS51257">
    <property type="entry name" value="PROKAR_LIPOPROTEIN"/>
    <property type="match status" value="1"/>
</dbReference>
<evidence type="ECO:0000256" key="2">
    <source>
        <dbReference type="ARBA" id="ARBA00001089"/>
    </source>
</evidence>
<dbReference type="PANTHER" id="PTHR43199:SF1">
    <property type="entry name" value="GLUTATHIONE HYDROLASE PROENZYME"/>
    <property type="match status" value="1"/>
</dbReference>
<evidence type="ECO:0000256" key="5">
    <source>
        <dbReference type="ARBA" id="ARBA00022801"/>
    </source>
</evidence>
<keyword evidence="15" id="KW-1185">Reference proteome</keyword>
<feature type="binding site" evidence="10">
    <location>
        <position position="103"/>
    </location>
    <ligand>
        <name>L-glutamate</name>
        <dbReference type="ChEBI" id="CHEBI:29985"/>
    </ligand>
</feature>
<dbReference type="Gene3D" id="1.10.246.130">
    <property type="match status" value="1"/>
</dbReference>
<dbReference type="GO" id="GO:0006751">
    <property type="term" value="P:glutathione catabolic process"/>
    <property type="evidence" value="ECO:0007669"/>
    <property type="project" value="UniProtKB-UniRule"/>
</dbReference>
<sequence>MTIRQILASLAALALVGCANAYAEEPVVAQQAAPAFAGTVASADPRATAAGEEMLRRGGSATDAAIATMIALTVVEPQSSGIGGGGFIVRGSPDGTVTSYDGRETAPAGATPDWFLGEDGEPLPGREAVLSGLSIGVPGNIDVARRAHDEHGKLPWATLFEPAIRLAREGFVLNPRLNASLDGYADRAGLTEGGRATFYADDEMPKAVGARIVQEELAQTLEAIAANGPEWFYDSEFGAGLAETVAAATPREGKMTTEDVATYSSKERPAVCGTYRRHKVCGMGPPSSGGIAVIQILKQLERFDLAAMGAQSPEVWHLFVESQRLAYADRELYTGDSDFVDVPVEGLVAPAYLAARSQLIDPAARTDEVEAGQPPRAPQARATGEHYPDSGTTHLVAVGPDGTMVSYTSTIEGAFGSGYMYGGFYLNNELTDFSFRPERDGVPVANRVEGGKRPRSSMAPTVVYDPQGKPLLAIGAAGGPTIPIQTARSIIGVIDFGMELEDALALPMIMAFGDRVIVEEDTWLAGAIPALNALGHEQVVTSGFLFRTNAAMRTPQGWVARHDLRLDPLLAMPGPE</sequence>
<keyword evidence="13" id="KW-0732">Signal</keyword>
<evidence type="ECO:0000256" key="1">
    <source>
        <dbReference type="ARBA" id="ARBA00001049"/>
    </source>
</evidence>
<dbReference type="GO" id="GO:0036374">
    <property type="term" value="F:glutathione hydrolase activity"/>
    <property type="evidence" value="ECO:0007669"/>
    <property type="project" value="UniProtKB-UniRule"/>
</dbReference>
<evidence type="ECO:0000256" key="8">
    <source>
        <dbReference type="ARBA" id="ARBA00047417"/>
    </source>
</evidence>
<evidence type="ECO:0000256" key="4">
    <source>
        <dbReference type="ARBA" id="ARBA00022679"/>
    </source>
</evidence>
<evidence type="ECO:0000256" key="6">
    <source>
        <dbReference type="ARBA" id="ARBA00023145"/>
    </source>
</evidence>
<dbReference type="Proteomes" id="UP000008808">
    <property type="component" value="Chromosome"/>
</dbReference>
<evidence type="ECO:0000256" key="9">
    <source>
        <dbReference type="PIRSR" id="PIRSR600101-1"/>
    </source>
</evidence>
<dbReference type="InterPro" id="IPR029055">
    <property type="entry name" value="Ntn_hydrolases_N"/>
</dbReference>
<keyword evidence="11" id="KW-0317">Glutathione biosynthesis</keyword>
<comment type="PTM">
    <text evidence="11">Cleaved by autocatalysis into a large and a small subunit.</text>
</comment>
<dbReference type="eggNOG" id="COG0405">
    <property type="taxonomic scope" value="Bacteria"/>
</dbReference>
<evidence type="ECO:0000256" key="12">
    <source>
        <dbReference type="SAM" id="MobiDB-lite"/>
    </source>
</evidence>
<comment type="similarity">
    <text evidence="3 11">Belongs to the gamma-glutamyltransferase family.</text>
</comment>
<organism evidence="14 15">
    <name type="scientific">Erythrobacter litoralis (strain HTCC2594)</name>
    <dbReference type="NCBI Taxonomy" id="314225"/>
    <lineage>
        <taxon>Bacteria</taxon>
        <taxon>Pseudomonadati</taxon>
        <taxon>Pseudomonadota</taxon>
        <taxon>Alphaproteobacteria</taxon>
        <taxon>Sphingomonadales</taxon>
        <taxon>Erythrobacteraceae</taxon>
        <taxon>Erythrobacter/Porphyrobacter group</taxon>
        <taxon>Erythrobacter</taxon>
    </lineage>
</organism>
<name>Q2N6N5_ERYLH</name>
<dbReference type="UniPathway" id="UPA00204"/>
<dbReference type="GO" id="GO:0103068">
    <property type="term" value="F:leukotriene C4 gamma-glutamyl transferase activity"/>
    <property type="evidence" value="ECO:0007669"/>
    <property type="project" value="UniProtKB-EC"/>
</dbReference>
<dbReference type="EMBL" id="CP000157">
    <property type="protein sequence ID" value="ABC64656.1"/>
    <property type="molecule type" value="Genomic_DNA"/>
</dbReference>
<dbReference type="InterPro" id="IPR000101">
    <property type="entry name" value="GGT_peptidase"/>
</dbReference>
<dbReference type="NCBIfam" id="TIGR00066">
    <property type="entry name" value="g_glut_trans"/>
    <property type="match status" value="1"/>
</dbReference>
<comment type="catalytic activity">
    <reaction evidence="2 11">
        <text>glutathione + H2O = L-cysteinylglycine + L-glutamate</text>
        <dbReference type="Rhea" id="RHEA:28807"/>
        <dbReference type="ChEBI" id="CHEBI:15377"/>
        <dbReference type="ChEBI" id="CHEBI:29985"/>
        <dbReference type="ChEBI" id="CHEBI:57925"/>
        <dbReference type="ChEBI" id="CHEBI:61694"/>
        <dbReference type="EC" id="3.4.19.13"/>
    </reaction>
</comment>
<dbReference type="InterPro" id="IPR051792">
    <property type="entry name" value="GGT_bact"/>
</dbReference>
<dbReference type="HOGENOM" id="CLU_014813_0_1_5"/>
<dbReference type="OrthoDB" id="9781342at2"/>
<feature type="binding site" evidence="10">
    <location>
        <position position="479"/>
    </location>
    <ligand>
        <name>L-glutamate</name>
        <dbReference type="ChEBI" id="CHEBI:29985"/>
    </ligand>
</feature>
<comment type="catalytic activity">
    <reaction evidence="1 11">
        <text>an S-substituted glutathione + H2O = an S-substituted L-cysteinylglycine + L-glutamate</text>
        <dbReference type="Rhea" id="RHEA:59468"/>
        <dbReference type="ChEBI" id="CHEBI:15377"/>
        <dbReference type="ChEBI" id="CHEBI:29985"/>
        <dbReference type="ChEBI" id="CHEBI:90779"/>
        <dbReference type="ChEBI" id="CHEBI:143103"/>
        <dbReference type="EC" id="3.4.19.13"/>
    </reaction>
</comment>
<evidence type="ECO:0000256" key="11">
    <source>
        <dbReference type="RuleBase" id="RU368036"/>
    </source>
</evidence>
<evidence type="ECO:0000256" key="3">
    <source>
        <dbReference type="ARBA" id="ARBA00009381"/>
    </source>
</evidence>
<dbReference type="InterPro" id="IPR043137">
    <property type="entry name" value="GGT_ssub_C"/>
</dbReference>
<protein>
    <recommendedName>
        <fullName evidence="11">Glutathione hydrolase proenzyme</fullName>
        <ecNumber evidence="11">2.3.2.2</ecNumber>
        <ecNumber evidence="11">3.4.19.13</ecNumber>
    </recommendedName>
    <component>
        <recommendedName>
            <fullName evidence="11">Glutathione hydrolase large chain</fullName>
        </recommendedName>
    </component>
    <component>
        <recommendedName>
            <fullName evidence="11">Glutathione hydrolase small chain</fullName>
        </recommendedName>
    </component>
</protein>
<evidence type="ECO:0000256" key="10">
    <source>
        <dbReference type="PIRSR" id="PIRSR600101-2"/>
    </source>
</evidence>
<dbReference type="GO" id="GO:0006750">
    <property type="term" value="P:glutathione biosynthetic process"/>
    <property type="evidence" value="ECO:0007669"/>
    <property type="project" value="UniProtKB-KW"/>
</dbReference>
<dbReference type="Pfam" id="PF01019">
    <property type="entry name" value="G_glu_transpept"/>
    <property type="match status" value="1"/>
</dbReference>
<evidence type="ECO:0000313" key="14">
    <source>
        <dbReference type="EMBL" id="ABC64656.1"/>
    </source>
</evidence>
<feature type="active site" description="Nucleophile" evidence="9">
    <location>
        <position position="392"/>
    </location>
</feature>
<proteinExistence type="inferred from homology"/>
<gene>
    <name evidence="14" type="ordered locus">ELI_12820</name>
</gene>
<dbReference type="PRINTS" id="PR01210">
    <property type="entry name" value="GGTRANSPTASE"/>
</dbReference>
<dbReference type="SUPFAM" id="SSF56235">
    <property type="entry name" value="N-terminal nucleophile aminohydrolases (Ntn hydrolases)"/>
    <property type="match status" value="1"/>
</dbReference>
<accession>Q2N6N5</accession>
<reference evidence="15" key="1">
    <citation type="journal article" date="2009" name="J. Bacteriol.">
        <title>Complete genome sequence of Erythrobacter litoralis HTCC2594.</title>
        <authorList>
            <person name="Oh H.M."/>
            <person name="Giovannoni S.J."/>
            <person name="Ferriera S."/>
            <person name="Johnson J."/>
            <person name="Cho J.C."/>
        </authorList>
    </citation>
    <scope>NUCLEOTIDE SEQUENCE [LARGE SCALE GENOMIC DNA]</scope>
    <source>
        <strain evidence="15">HTCC2594</strain>
    </source>
</reference>
<feature type="binding site" evidence="10">
    <location>
        <position position="432"/>
    </location>
    <ligand>
        <name>L-glutamate</name>
        <dbReference type="ChEBI" id="CHEBI:29985"/>
    </ligand>
</feature>
<dbReference type="Gene3D" id="3.60.20.40">
    <property type="match status" value="1"/>
</dbReference>
<dbReference type="KEGG" id="eli:ELI_12820"/>
<dbReference type="STRING" id="314225.ELI_12820"/>
<feature type="region of interest" description="Disordered" evidence="12">
    <location>
        <begin position="366"/>
        <end position="390"/>
    </location>
</feature>
<comment type="subunit">
    <text evidence="11">This enzyme consists of two polypeptide chains, which are synthesized in precursor form from a single polypeptide.</text>
</comment>
<dbReference type="InterPro" id="IPR043138">
    <property type="entry name" value="GGT_lsub"/>
</dbReference>
<evidence type="ECO:0000256" key="7">
    <source>
        <dbReference type="ARBA" id="ARBA00023315"/>
    </source>
</evidence>
<comment type="catalytic activity">
    <reaction evidence="8 11">
        <text>an N-terminal (5-L-glutamyl)-[peptide] + an alpha-amino acid = 5-L-glutamyl amino acid + an N-terminal L-alpha-aminoacyl-[peptide]</text>
        <dbReference type="Rhea" id="RHEA:23904"/>
        <dbReference type="Rhea" id="RHEA-COMP:9780"/>
        <dbReference type="Rhea" id="RHEA-COMP:9795"/>
        <dbReference type="ChEBI" id="CHEBI:77644"/>
        <dbReference type="ChEBI" id="CHEBI:78597"/>
        <dbReference type="ChEBI" id="CHEBI:78599"/>
        <dbReference type="ChEBI" id="CHEBI:78608"/>
        <dbReference type="EC" id="2.3.2.2"/>
    </reaction>
</comment>
<keyword evidence="5 11" id="KW-0378">Hydrolase</keyword>
<dbReference type="RefSeq" id="WP_011415478.1">
    <property type="nucleotide sequence ID" value="NC_007722.1"/>
</dbReference>
<comment type="pathway">
    <text evidence="11">Sulfur metabolism; glutathione metabolism.</text>
</comment>
<dbReference type="MEROPS" id="T03.001"/>
<feature type="binding site" evidence="10">
    <location>
        <begin position="456"/>
        <end position="457"/>
    </location>
    <ligand>
        <name>L-glutamate</name>
        <dbReference type="ChEBI" id="CHEBI:29985"/>
    </ligand>
</feature>
<dbReference type="EC" id="2.3.2.2" evidence="11"/>
<keyword evidence="7 11" id="KW-0012">Acyltransferase</keyword>
<dbReference type="PANTHER" id="PTHR43199">
    <property type="entry name" value="GLUTATHIONE HYDROLASE"/>
    <property type="match status" value="1"/>
</dbReference>
<feature type="signal peptide" evidence="13">
    <location>
        <begin position="1"/>
        <end position="23"/>
    </location>
</feature>
<dbReference type="AlphaFoldDB" id="Q2N6N5"/>
<keyword evidence="4 11" id="KW-0808">Transferase</keyword>
<evidence type="ECO:0000313" key="15">
    <source>
        <dbReference type="Proteomes" id="UP000008808"/>
    </source>
</evidence>
<feature type="chain" id="PRO_5004212875" description="Glutathione hydrolase proenzyme" evidence="13">
    <location>
        <begin position="24"/>
        <end position="576"/>
    </location>
</feature>
<keyword evidence="6 11" id="KW-0865">Zymogen</keyword>
<dbReference type="EC" id="3.4.19.13" evidence="11"/>